<dbReference type="Pfam" id="PF01412">
    <property type="entry name" value="ArfGap"/>
    <property type="match status" value="1"/>
</dbReference>
<gene>
    <name evidence="12" type="ORF">GMARGA_LOCUS10200</name>
</gene>
<dbReference type="SUPFAM" id="SSF54495">
    <property type="entry name" value="UBC-like"/>
    <property type="match status" value="1"/>
</dbReference>
<dbReference type="Gene3D" id="1.10.220.150">
    <property type="entry name" value="Arf GTPase activating protein"/>
    <property type="match status" value="1"/>
</dbReference>
<reference evidence="12 13" key="1">
    <citation type="submission" date="2021-06" db="EMBL/GenBank/DDBJ databases">
        <authorList>
            <person name="Kallberg Y."/>
            <person name="Tangrot J."/>
            <person name="Rosling A."/>
        </authorList>
    </citation>
    <scope>NUCLEOTIDE SEQUENCE [LARGE SCALE GENOMIC DNA]</scope>
    <source>
        <strain evidence="12 13">120-4 pot B 10/14</strain>
    </source>
</reference>
<dbReference type="PROSITE" id="PS50115">
    <property type="entry name" value="ARFGAP"/>
    <property type="match status" value="1"/>
</dbReference>
<dbReference type="SMART" id="SM00105">
    <property type="entry name" value="ArfGap"/>
    <property type="match status" value="1"/>
</dbReference>
<evidence type="ECO:0000256" key="2">
    <source>
        <dbReference type="ARBA" id="ARBA00022679"/>
    </source>
</evidence>
<dbReference type="PRINTS" id="PR00405">
    <property type="entry name" value="REVINTRACTNG"/>
</dbReference>
<keyword evidence="2" id="KW-0808">Transferase</keyword>
<name>A0ABN7USM0_GIGMA</name>
<feature type="domain" description="Arf-GAP" evidence="10">
    <location>
        <begin position="6"/>
        <end position="123"/>
    </location>
</feature>
<feature type="region of interest" description="Disordered" evidence="9">
    <location>
        <begin position="119"/>
        <end position="181"/>
    </location>
</feature>
<dbReference type="CDD" id="cd23794">
    <property type="entry name" value="UBCc_UBE2F_UBE2M"/>
    <property type="match status" value="1"/>
</dbReference>
<feature type="compositionally biased region" description="Polar residues" evidence="9">
    <location>
        <begin position="150"/>
        <end position="181"/>
    </location>
</feature>
<dbReference type="EMBL" id="CAJVQB010005653">
    <property type="protein sequence ID" value="CAG8666915.1"/>
    <property type="molecule type" value="Genomic_DNA"/>
</dbReference>
<keyword evidence="1" id="KW-0343">GTPase activation</keyword>
<evidence type="ECO:0000259" key="11">
    <source>
        <dbReference type="PROSITE" id="PS50127"/>
    </source>
</evidence>
<dbReference type="CDD" id="cd08830">
    <property type="entry name" value="ArfGap_ArfGap1"/>
    <property type="match status" value="1"/>
</dbReference>
<evidence type="ECO:0000256" key="6">
    <source>
        <dbReference type="ARBA" id="ARBA00022833"/>
    </source>
</evidence>
<evidence type="ECO:0000256" key="9">
    <source>
        <dbReference type="SAM" id="MobiDB-lite"/>
    </source>
</evidence>
<dbReference type="SMART" id="SM00212">
    <property type="entry name" value="UBCc"/>
    <property type="match status" value="1"/>
</dbReference>
<dbReference type="InterPro" id="IPR037278">
    <property type="entry name" value="ARFGAP/RecO"/>
</dbReference>
<dbReference type="InterPro" id="IPR038508">
    <property type="entry name" value="ArfGAP_dom_sf"/>
</dbReference>
<dbReference type="Proteomes" id="UP000789901">
    <property type="component" value="Unassembled WGS sequence"/>
</dbReference>
<keyword evidence="6" id="KW-0862">Zinc</keyword>
<evidence type="ECO:0000256" key="8">
    <source>
        <dbReference type="PROSITE-ProRule" id="PRU10133"/>
    </source>
</evidence>
<dbReference type="Gene3D" id="3.10.110.10">
    <property type="entry name" value="Ubiquitin Conjugating Enzyme"/>
    <property type="match status" value="1"/>
</dbReference>
<feature type="active site" description="Glycyl thioester intermediate" evidence="8">
    <location>
        <position position="450"/>
    </location>
</feature>
<evidence type="ECO:0000256" key="3">
    <source>
        <dbReference type="ARBA" id="ARBA00022723"/>
    </source>
</evidence>
<dbReference type="PROSITE" id="PS50127">
    <property type="entry name" value="UBC_2"/>
    <property type="match status" value="1"/>
</dbReference>
<feature type="region of interest" description="Disordered" evidence="9">
    <location>
        <begin position="327"/>
        <end position="374"/>
    </location>
</feature>
<evidence type="ECO:0000313" key="12">
    <source>
        <dbReference type="EMBL" id="CAG8666915.1"/>
    </source>
</evidence>
<dbReference type="InterPro" id="IPR016135">
    <property type="entry name" value="UBQ-conjugating_enzyme/RWD"/>
</dbReference>
<dbReference type="InterPro" id="IPR000608">
    <property type="entry name" value="UBC"/>
</dbReference>
<dbReference type="InterPro" id="IPR001164">
    <property type="entry name" value="ArfGAP_dom"/>
</dbReference>
<dbReference type="InterPro" id="IPR023313">
    <property type="entry name" value="UBQ-conjugating_AS"/>
</dbReference>
<evidence type="ECO:0000256" key="7">
    <source>
        <dbReference type="PROSITE-ProRule" id="PRU00288"/>
    </source>
</evidence>
<evidence type="ECO:0000256" key="4">
    <source>
        <dbReference type="ARBA" id="ARBA00022771"/>
    </source>
</evidence>
<feature type="compositionally biased region" description="Low complexity" evidence="9">
    <location>
        <begin position="124"/>
        <end position="149"/>
    </location>
</feature>
<dbReference type="PANTHER" id="PTHR46395:SF1">
    <property type="entry name" value="ADP-RIBOSYLATION FACTOR GTPASE-ACTIVATING PROTEIN 1"/>
    <property type="match status" value="1"/>
</dbReference>
<feature type="compositionally biased region" description="Polar residues" evidence="9">
    <location>
        <begin position="327"/>
        <end position="351"/>
    </location>
</feature>
<dbReference type="PANTHER" id="PTHR46395">
    <property type="entry name" value="ADP-RIBOSYLATION FACTOR GTPASE-ACTIVATING PROTEIN 1"/>
    <property type="match status" value="1"/>
</dbReference>
<evidence type="ECO:0000259" key="10">
    <source>
        <dbReference type="PROSITE" id="PS50115"/>
    </source>
</evidence>
<keyword evidence="4 7" id="KW-0863">Zinc-finger</keyword>
<accession>A0ABN7USM0</accession>
<keyword evidence="13" id="KW-1185">Reference proteome</keyword>
<evidence type="ECO:0000256" key="1">
    <source>
        <dbReference type="ARBA" id="ARBA00022468"/>
    </source>
</evidence>
<dbReference type="Pfam" id="PF00179">
    <property type="entry name" value="UQ_con"/>
    <property type="match status" value="1"/>
</dbReference>
<sequence>MAADYKQVLSEIQKQNGNKNCVDCGAPNPQWASVSFGIFICLECSGVHRSFGVHVSFVRSITMDKWYEDQIKKMKLGGNTAWRDFYEASSDYYPEMSLKDKYNSSFAANYREKLTAQCEGRKWTSSSSTPMSRQSSRQSSRPSSISSTSGKRTPVSTPNRVETSSPSSYQTNNNINGTFPKETQNETYFANLGRANEIRPDNLPPSQGGKYTGFGNPAFTNEPSSTSTSAPDLDELIKNPVGALAKGLNFLGYHVVEGAKLAAQGAETLGHTVNEHVIKPTTEKVRDPEFTQQISGYVTGIGKTVTETASRGISTISTDFFSDTMNHYQQTNSPISRSNSPLNRTNISNTRSASPKSSSISTARRRGESKKDEGWEDEWNLTELALPDTMQMSFPDESDLLNFNLSITPDEGGVFKFTFNINNNYPHDPPKVRCTQKIYHPNIDLEGNVCLNILREDWKPVLNLNSVLVGLQYLFLEPNPEDPLNKEAAEEMRNNRKNFEYNVKQSMKGKDVKGVYFENVLS</sequence>
<comment type="caution">
    <text evidence="12">The sequence shown here is derived from an EMBL/GenBank/DDBJ whole genome shotgun (WGS) entry which is preliminary data.</text>
</comment>
<feature type="domain" description="UBC core" evidence="11">
    <location>
        <begin position="360"/>
        <end position="512"/>
    </location>
</feature>
<evidence type="ECO:0000256" key="5">
    <source>
        <dbReference type="ARBA" id="ARBA00022786"/>
    </source>
</evidence>
<organism evidence="12 13">
    <name type="scientific">Gigaspora margarita</name>
    <dbReference type="NCBI Taxonomy" id="4874"/>
    <lineage>
        <taxon>Eukaryota</taxon>
        <taxon>Fungi</taxon>
        <taxon>Fungi incertae sedis</taxon>
        <taxon>Mucoromycota</taxon>
        <taxon>Glomeromycotina</taxon>
        <taxon>Glomeromycetes</taxon>
        <taxon>Diversisporales</taxon>
        <taxon>Gigasporaceae</taxon>
        <taxon>Gigaspora</taxon>
    </lineage>
</organism>
<keyword evidence="5" id="KW-0833">Ubl conjugation pathway</keyword>
<protein>
    <submittedName>
        <fullName evidence="12">41753_t:CDS:1</fullName>
    </submittedName>
</protein>
<feature type="compositionally biased region" description="Low complexity" evidence="9">
    <location>
        <begin position="352"/>
        <end position="361"/>
    </location>
</feature>
<proteinExistence type="predicted"/>
<dbReference type="PROSITE" id="PS00183">
    <property type="entry name" value="UBC_1"/>
    <property type="match status" value="1"/>
</dbReference>
<keyword evidence="3" id="KW-0479">Metal-binding</keyword>
<dbReference type="SUPFAM" id="SSF57863">
    <property type="entry name" value="ArfGap/RecO-like zinc finger"/>
    <property type="match status" value="1"/>
</dbReference>
<evidence type="ECO:0000313" key="13">
    <source>
        <dbReference type="Proteomes" id="UP000789901"/>
    </source>
</evidence>